<feature type="domain" description="Bet v I/Major latex protein" evidence="2">
    <location>
        <begin position="2"/>
        <end position="151"/>
    </location>
</feature>
<dbReference type="GO" id="GO:0006952">
    <property type="term" value="P:defense response"/>
    <property type="evidence" value="ECO:0007669"/>
    <property type="project" value="InterPro"/>
</dbReference>
<dbReference type="AlphaFoldDB" id="A0A6J1DPH9"/>
<organism evidence="3 4">
    <name type="scientific">Momordica charantia</name>
    <name type="common">Bitter gourd</name>
    <name type="synonym">Balsam pear</name>
    <dbReference type="NCBI Taxonomy" id="3673"/>
    <lineage>
        <taxon>Eukaryota</taxon>
        <taxon>Viridiplantae</taxon>
        <taxon>Streptophyta</taxon>
        <taxon>Embryophyta</taxon>
        <taxon>Tracheophyta</taxon>
        <taxon>Spermatophyta</taxon>
        <taxon>Magnoliopsida</taxon>
        <taxon>eudicotyledons</taxon>
        <taxon>Gunneridae</taxon>
        <taxon>Pentapetalae</taxon>
        <taxon>rosids</taxon>
        <taxon>fabids</taxon>
        <taxon>Cucurbitales</taxon>
        <taxon>Cucurbitaceae</taxon>
        <taxon>Momordiceae</taxon>
        <taxon>Momordica</taxon>
    </lineage>
</organism>
<dbReference type="Gene3D" id="3.30.530.20">
    <property type="match status" value="1"/>
</dbReference>
<dbReference type="OrthoDB" id="1072116at2759"/>
<dbReference type="GeneID" id="111022314"/>
<protein>
    <submittedName>
        <fullName evidence="4">MLP-like protein 328</fullName>
    </submittedName>
</protein>
<dbReference type="PANTHER" id="PTHR31338:SF20">
    <property type="entry name" value="BET V I_MAJOR LATEX PROTEIN DOMAIN-CONTAINING PROTEIN"/>
    <property type="match status" value="1"/>
</dbReference>
<comment type="similarity">
    <text evidence="1">Belongs to the MLP family.</text>
</comment>
<dbReference type="SUPFAM" id="SSF55961">
    <property type="entry name" value="Bet v1-like"/>
    <property type="match status" value="1"/>
</dbReference>
<dbReference type="KEGG" id="mcha:111022314"/>
<gene>
    <name evidence="4" type="primary">LOC111022314</name>
</gene>
<dbReference type="CDD" id="cd07816">
    <property type="entry name" value="Bet_v1-like"/>
    <property type="match status" value="1"/>
</dbReference>
<dbReference type="InterPro" id="IPR052006">
    <property type="entry name" value="MLP-like"/>
</dbReference>
<accession>A0A6J1DPH9</accession>
<dbReference type="Proteomes" id="UP000504603">
    <property type="component" value="Unplaced"/>
</dbReference>
<evidence type="ECO:0000256" key="1">
    <source>
        <dbReference type="ARBA" id="ARBA00038242"/>
    </source>
</evidence>
<dbReference type="InterPro" id="IPR000916">
    <property type="entry name" value="Bet_v_I/MLP"/>
</dbReference>
<sequence length="151" mass="17196">MSLVGKLVSELEINAAAEKFYKVFKDQAFHVPNISPNFVQQVEVHEGDWDNHGHGSIKTWKYTVDGKAEVLKEKVEFNDEKMAMTVVGLEGDVFDHYKVFNATYQVVSKGPQHSLAVLTLEYEKLDDGSPYPYKYLDLMNAITKDIESHLK</sequence>
<name>A0A6J1DPH9_MOMCH</name>
<keyword evidence="3" id="KW-1185">Reference proteome</keyword>
<proteinExistence type="inferred from homology"/>
<dbReference type="SMART" id="SM01037">
    <property type="entry name" value="Bet_v_1"/>
    <property type="match status" value="1"/>
</dbReference>
<dbReference type="RefSeq" id="XP_022155179.1">
    <property type="nucleotide sequence ID" value="XM_022299487.1"/>
</dbReference>
<evidence type="ECO:0000313" key="3">
    <source>
        <dbReference type="Proteomes" id="UP000504603"/>
    </source>
</evidence>
<evidence type="ECO:0000259" key="2">
    <source>
        <dbReference type="SMART" id="SM01037"/>
    </source>
</evidence>
<reference evidence="4" key="1">
    <citation type="submission" date="2025-08" db="UniProtKB">
        <authorList>
            <consortium name="RefSeq"/>
        </authorList>
    </citation>
    <scope>IDENTIFICATION</scope>
    <source>
        <strain evidence="4">OHB3-1</strain>
    </source>
</reference>
<dbReference type="Pfam" id="PF00407">
    <property type="entry name" value="Bet_v_1"/>
    <property type="match status" value="1"/>
</dbReference>
<dbReference type="PANTHER" id="PTHR31338">
    <property type="entry name" value="POLYKETIDE CYCLASE/DEHYDRASE AND LIPID TRANSPORT SUPERFAMILY PROTEIN"/>
    <property type="match status" value="1"/>
</dbReference>
<dbReference type="InterPro" id="IPR023393">
    <property type="entry name" value="START-like_dom_sf"/>
</dbReference>
<evidence type="ECO:0000313" key="4">
    <source>
        <dbReference type="RefSeq" id="XP_022155179.1"/>
    </source>
</evidence>